<protein>
    <submittedName>
        <fullName evidence="1">Macrocin-O-methyltransferase TylF</fullName>
    </submittedName>
</protein>
<dbReference type="Pfam" id="PF05711">
    <property type="entry name" value="TylF"/>
    <property type="match status" value="1"/>
</dbReference>
<reference evidence="1 2" key="1">
    <citation type="submission" date="2018-05" db="EMBL/GenBank/DDBJ databases">
        <title>Genomic Encyclopedia of Type Strains, Phase IV (KMG-IV): sequencing the most valuable type-strain genomes for metagenomic binning, comparative biology and taxonomic classification.</title>
        <authorList>
            <person name="Goeker M."/>
        </authorList>
    </citation>
    <scope>NUCLEOTIDE SEQUENCE [LARGE SCALE GENOMIC DNA]</scope>
    <source>
        <strain evidence="1 2">DSM 19792</strain>
    </source>
</reference>
<accession>A0A318JE19</accession>
<name>A0A318JE19_9BURK</name>
<dbReference type="InterPro" id="IPR008884">
    <property type="entry name" value="TylF_MeTrfase"/>
</dbReference>
<dbReference type="RefSeq" id="WP_110253215.1">
    <property type="nucleotide sequence ID" value="NZ_QJKB01000001.1"/>
</dbReference>
<gene>
    <name evidence="1" type="ORF">DFR42_101341</name>
</gene>
<dbReference type="GO" id="GO:0032259">
    <property type="term" value="P:methylation"/>
    <property type="evidence" value="ECO:0007669"/>
    <property type="project" value="UniProtKB-KW"/>
</dbReference>
<dbReference type="EMBL" id="QJKB01000001">
    <property type="protein sequence ID" value="PXX46766.1"/>
    <property type="molecule type" value="Genomic_DNA"/>
</dbReference>
<proteinExistence type="predicted"/>
<dbReference type="Gene3D" id="3.40.50.150">
    <property type="entry name" value="Vaccinia Virus protein VP39"/>
    <property type="match status" value="1"/>
</dbReference>
<organism evidence="1 2">
    <name type="scientific">Undibacterium pigrum</name>
    <dbReference type="NCBI Taxonomy" id="401470"/>
    <lineage>
        <taxon>Bacteria</taxon>
        <taxon>Pseudomonadati</taxon>
        <taxon>Pseudomonadota</taxon>
        <taxon>Betaproteobacteria</taxon>
        <taxon>Burkholderiales</taxon>
        <taxon>Oxalobacteraceae</taxon>
        <taxon>Undibacterium</taxon>
    </lineage>
</organism>
<comment type="caution">
    <text evidence="1">The sequence shown here is derived from an EMBL/GenBank/DDBJ whole genome shotgun (WGS) entry which is preliminary data.</text>
</comment>
<keyword evidence="1" id="KW-0489">Methyltransferase</keyword>
<evidence type="ECO:0000313" key="1">
    <source>
        <dbReference type="EMBL" id="PXX46766.1"/>
    </source>
</evidence>
<evidence type="ECO:0000313" key="2">
    <source>
        <dbReference type="Proteomes" id="UP000247792"/>
    </source>
</evidence>
<keyword evidence="2" id="KW-1185">Reference proteome</keyword>
<sequence length="251" mass="28441">MNNNYFALGFYALENGQKFIDGLQQSIEQLTIREGIFAADNLFTYNRNLSFLSDEKFMGAFNKSATGATEQSIIWRNYILCWAARNALRLDGDFVEAACYKGTTAKIIWDYVNSVTPTSKHYYLYDLFQHDDQMSHHAMPDHGNTLFEEVKAKFADSPNVHVIQGKVPDSFAIAVPEKISLIHLDMNNAEAEIGALEVLFDRLVPGGILILDDYGWLYYRDQKSAEDDWLGKRGYQVLELPTGQGMVIKVA</sequence>
<dbReference type="InterPro" id="IPR029063">
    <property type="entry name" value="SAM-dependent_MTases_sf"/>
</dbReference>
<dbReference type="Proteomes" id="UP000247792">
    <property type="component" value="Unassembled WGS sequence"/>
</dbReference>
<dbReference type="AlphaFoldDB" id="A0A318JE19"/>
<keyword evidence="1" id="KW-0808">Transferase</keyword>
<dbReference type="SUPFAM" id="SSF53335">
    <property type="entry name" value="S-adenosyl-L-methionine-dependent methyltransferases"/>
    <property type="match status" value="1"/>
</dbReference>
<dbReference type="OrthoDB" id="9799872at2"/>
<dbReference type="GO" id="GO:0008168">
    <property type="term" value="F:methyltransferase activity"/>
    <property type="evidence" value="ECO:0007669"/>
    <property type="project" value="UniProtKB-KW"/>
</dbReference>